<evidence type="ECO:0000259" key="8">
    <source>
        <dbReference type="Pfam" id="PF17768"/>
    </source>
</evidence>
<dbReference type="Pfam" id="PF01368">
    <property type="entry name" value="DHH"/>
    <property type="match status" value="1"/>
</dbReference>
<dbReference type="RefSeq" id="WP_158425875.1">
    <property type="nucleotide sequence ID" value="NZ_JAOQJQ010000005.1"/>
</dbReference>
<reference evidence="9 10" key="1">
    <citation type="journal article" date="2021" name="ISME Commun">
        <title>Automated analysis of genomic sequences facilitates high-throughput and comprehensive description of bacteria.</title>
        <authorList>
            <person name="Hitch T.C.A."/>
        </authorList>
    </citation>
    <scope>NUCLEOTIDE SEQUENCE [LARGE SCALE GENOMIC DNA]</scope>
    <source>
        <strain evidence="9 10">Sanger_109</strain>
    </source>
</reference>
<dbReference type="InterPro" id="IPR038763">
    <property type="entry name" value="DHH_sf"/>
</dbReference>
<proteinExistence type="inferred from homology"/>
<sequence>MEEKWVVAGKHADFQAIGKEFGIDPVIARVIRNRNLTQTEQIWYYLNGRKEDLYDPHLMKDVVKAAKIIRNKINSGKKIRIIGDYDIDGVQASYILLKALRRCGARVDIVIPDRMKDGYGINEHLITQAEEQGIDTILTCDNGISAIEPIHMAKQLGMTVVVTDHHDIPYREEDGAIVYLSTEADAVVNPKQQECRYPFKGLCGASVAYKFVQVLYEVSGINPAEADIFIENAGFATVGDVMDLQDENRILVKLGLEMLNHTSNPGMKALILQNKLTFGSIKAYHIGFKIGPCLNASGRLDTARRSLKLLLCEDEIEAAKLASELTALNEERKDMTVLAVEEARGEIQKKHMQDDKVLVVFLPDCHESLAGIVAGRLREAYHRPALVITRGEQGAKGSGRSIECYSMYEELNKCRELFTGFGGHPMAAGFSLPEENIELLRQCLNRNAKLSKEDLIPKIVIDVPMPVDYITKKLILQLEQLEPFGKSNEKPVFADHNLEICSLRILGKDQNVVKMNLLSQHGSRIEGVYFGDPKNLELSVAQKYGNVKAEGLLSGRHVPGIRMHMTYYPDINCYQGTESLQIKVTGFC</sequence>
<dbReference type="InterPro" id="IPR051673">
    <property type="entry name" value="SSDNA_exonuclease_RecJ"/>
</dbReference>
<keyword evidence="5 9" id="KW-0269">Exonuclease</keyword>
<feature type="domain" description="RecJ OB" evidence="8">
    <location>
        <begin position="461"/>
        <end position="584"/>
    </location>
</feature>
<dbReference type="InterPro" id="IPR004610">
    <property type="entry name" value="RecJ"/>
</dbReference>
<feature type="domain" description="DDH" evidence="6">
    <location>
        <begin position="78"/>
        <end position="217"/>
    </location>
</feature>
<dbReference type="SUPFAM" id="SSF64182">
    <property type="entry name" value="DHH phosphoesterases"/>
    <property type="match status" value="1"/>
</dbReference>
<evidence type="ECO:0000256" key="4">
    <source>
        <dbReference type="ARBA" id="ARBA00022801"/>
    </source>
</evidence>
<feature type="domain" description="DHHA1" evidence="7">
    <location>
        <begin position="354"/>
        <end position="446"/>
    </location>
</feature>
<dbReference type="Pfam" id="PF17768">
    <property type="entry name" value="RecJ_OB"/>
    <property type="match status" value="1"/>
</dbReference>
<dbReference type="GO" id="GO:0004527">
    <property type="term" value="F:exonuclease activity"/>
    <property type="evidence" value="ECO:0007669"/>
    <property type="project" value="UniProtKB-KW"/>
</dbReference>
<comment type="similarity">
    <text evidence="1">Belongs to the RecJ family.</text>
</comment>
<protein>
    <recommendedName>
        <fullName evidence="2">Single-stranded-DNA-specific exonuclease RecJ</fullName>
    </recommendedName>
</protein>
<organism evidence="9 10">
    <name type="scientific">Brotonthovivens ammoniilytica</name>
    <dbReference type="NCBI Taxonomy" id="2981725"/>
    <lineage>
        <taxon>Bacteria</taxon>
        <taxon>Bacillati</taxon>
        <taxon>Bacillota</taxon>
        <taxon>Clostridia</taxon>
        <taxon>Lachnospirales</taxon>
        <taxon>Lachnospiraceae</taxon>
        <taxon>Brotonthovivens</taxon>
    </lineage>
</organism>
<evidence type="ECO:0000256" key="2">
    <source>
        <dbReference type="ARBA" id="ARBA00019841"/>
    </source>
</evidence>
<comment type="caution">
    <text evidence="9">The sequence shown here is derived from an EMBL/GenBank/DDBJ whole genome shotgun (WGS) entry which is preliminary data.</text>
</comment>
<keyword evidence="3" id="KW-0540">Nuclease</keyword>
<dbReference type="InterPro" id="IPR003156">
    <property type="entry name" value="DHHA1_dom"/>
</dbReference>
<dbReference type="PANTHER" id="PTHR30255:SF2">
    <property type="entry name" value="SINGLE-STRANDED-DNA-SPECIFIC EXONUCLEASE RECJ"/>
    <property type="match status" value="1"/>
</dbReference>
<name>A0ABT2TLJ5_9FIRM</name>
<dbReference type="InterPro" id="IPR041122">
    <property type="entry name" value="RecJ_OB"/>
</dbReference>
<evidence type="ECO:0000256" key="1">
    <source>
        <dbReference type="ARBA" id="ARBA00005915"/>
    </source>
</evidence>
<keyword evidence="10" id="KW-1185">Reference proteome</keyword>
<dbReference type="Pfam" id="PF02272">
    <property type="entry name" value="DHHA1"/>
    <property type="match status" value="1"/>
</dbReference>
<evidence type="ECO:0000313" key="10">
    <source>
        <dbReference type="Proteomes" id="UP001652442"/>
    </source>
</evidence>
<dbReference type="Gene3D" id="3.10.310.30">
    <property type="match status" value="1"/>
</dbReference>
<dbReference type="InterPro" id="IPR001667">
    <property type="entry name" value="DDH_dom"/>
</dbReference>
<dbReference type="EMBL" id="JAOQJQ010000005">
    <property type="protein sequence ID" value="MCU6763083.1"/>
    <property type="molecule type" value="Genomic_DNA"/>
</dbReference>
<gene>
    <name evidence="9" type="primary">recJ</name>
    <name evidence="9" type="ORF">OCV88_12220</name>
</gene>
<evidence type="ECO:0000256" key="3">
    <source>
        <dbReference type="ARBA" id="ARBA00022722"/>
    </source>
</evidence>
<evidence type="ECO:0000313" key="9">
    <source>
        <dbReference type="EMBL" id="MCU6763083.1"/>
    </source>
</evidence>
<dbReference type="Proteomes" id="UP001652442">
    <property type="component" value="Unassembled WGS sequence"/>
</dbReference>
<dbReference type="Gene3D" id="3.90.1640.30">
    <property type="match status" value="1"/>
</dbReference>
<evidence type="ECO:0000259" key="7">
    <source>
        <dbReference type="Pfam" id="PF02272"/>
    </source>
</evidence>
<dbReference type="NCBIfam" id="TIGR00644">
    <property type="entry name" value="recJ"/>
    <property type="match status" value="1"/>
</dbReference>
<dbReference type="PANTHER" id="PTHR30255">
    <property type="entry name" value="SINGLE-STRANDED-DNA-SPECIFIC EXONUCLEASE RECJ"/>
    <property type="match status" value="1"/>
</dbReference>
<accession>A0ABT2TLJ5</accession>
<evidence type="ECO:0000256" key="5">
    <source>
        <dbReference type="ARBA" id="ARBA00022839"/>
    </source>
</evidence>
<keyword evidence="4" id="KW-0378">Hydrolase</keyword>
<evidence type="ECO:0000259" key="6">
    <source>
        <dbReference type="Pfam" id="PF01368"/>
    </source>
</evidence>